<gene>
    <name evidence="1" type="ORF">SIR_1694</name>
</gene>
<dbReference type="KEGG" id="sib:SIR_1694"/>
<reference evidence="1 2" key="1">
    <citation type="journal article" date="2013" name="BMC Genomics">
        <title>Phylogenetic relationship and virulence inference of Streptococcus Anginosus Group: curated annotation and whole-genome comparative analysis support distinct species designation.</title>
        <authorList>
            <person name="Olson A.B."/>
            <person name="Kent H."/>
            <person name="Sibley C.D."/>
            <person name="Grinwis M.E."/>
            <person name="Mabon P."/>
            <person name="Ouellette C."/>
            <person name="Tyson S."/>
            <person name="Graham M."/>
            <person name="Tyler S.D."/>
            <person name="Van Domselaar G."/>
            <person name="Surette M.G."/>
            <person name="Corbett C.R."/>
        </authorList>
    </citation>
    <scope>NUCLEOTIDE SEQUENCE [LARGE SCALE GENOMIC DNA]</scope>
    <source>
        <strain evidence="1 2">B196</strain>
    </source>
</reference>
<dbReference type="PATRIC" id="fig|862967.3.peg.1721"/>
<sequence>MLSKEVWKMKKLLSLLLLGIATIFLISCSKQNNLYGKYYDIYDGKAKLVLEFNENGGRFYENETRAITNINTKNKTFTFSVNGRDVVVAYDLKENGTLKYDTGSYFTSGNENIAYKKDSEAYKKALKK</sequence>
<dbReference type="Proteomes" id="UP000016233">
    <property type="component" value="Chromosome"/>
</dbReference>
<dbReference type="HOGENOM" id="CLU_136251_1_0_9"/>
<dbReference type="AlphaFoldDB" id="T1ZH33"/>
<keyword evidence="1" id="KW-0449">Lipoprotein</keyword>
<protein>
    <submittedName>
        <fullName evidence="1">Putative lipoprotein</fullName>
    </submittedName>
</protein>
<organism evidence="1 2">
    <name type="scientific">Streptococcus intermedius B196</name>
    <dbReference type="NCBI Taxonomy" id="862967"/>
    <lineage>
        <taxon>Bacteria</taxon>
        <taxon>Bacillati</taxon>
        <taxon>Bacillota</taxon>
        <taxon>Bacilli</taxon>
        <taxon>Lactobacillales</taxon>
        <taxon>Streptococcaceae</taxon>
        <taxon>Streptococcus</taxon>
        <taxon>Streptococcus anginosus group</taxon>
    </lineage>
</organism>
<dbReference type="EMBL" id="CP003857">
    <property type="protein sequence ID" value="AGU77041.1"/>
    <property type="molecule type" value="Genomic_DNA"/>
</dbReference>
<evidence type="ECO:0000313" key="1">
    <source>
        <dbReference type="EMBL" id="AGU77041.1"/>
    </source>
</evidence>
<evidence type="ECO:0000313" key="2">
    <source>
        <dbReference type="Proteomes" id="UP000016233"/>
    </source>
</evidence>
<dbReference type="eggNOG" id="ENOG50324XT">
    <property type="taxonomic scope" value="Bacteria"/>
</dbReference>
<name>T1ZH33_STRIT</name>
<accession>T1ZH33</accession>
<proteinExistence type="predicted"/>
<dbReference type="PROSITE" id="PS51257">
    <property type="entry name" value="PROKAR_LIPOPROTEIN"/>
    <property type="match status" value="1"/>
</dbReference>
<keyword evidence="2" id="KW-1185">Reference proteome</keyword>